<dbReference type="PANTHER" id="PTHR43004">
    <property type="entry name" value="TRK SYSTEM POTASSIUM UPTAKE PROTEIN"/>
    <property type="match status" value="1"/>
</dbReference>
<evidence type="ECO:0000259" key="4">
    <source>
        <dbReference type="Pfam" id="PF01494"/>
    </source>
</evidence>
<organism evidence="5 6">
    <name type="scientific">Bradyrhizobium erythrophlei</name>
    <dbReference type="NCBI Taxonomy" id="1437360"/>
    <lineage>
        <taxon>Bacteria</taxon>
        <taxon>Pseudomonadati</taxon>
        <taxon>Pseudomonadota</taxon>
        <taxon>Alphaproteobacteria</taxon>
        <taxon>Hyphomicrobiales</taxon>
        <taxon>Nitrobacteraceae</taxon>
        <taxon>Bradyrhizobium</taxon>
    </lineage>
</organism>
<dbReference type="InterPro" id="IPR036188">
    <property type="entry name" value="FAD/NAD-bd_sf"/>
</dbReference>
<dbReference type="Pfam" id="PF01494">
    <property type="entry name" value="FAD_binding_3"/>
    <property type="match status" value="1"/>
</dbReference>
<dbReference type="InterPro" id="IPR002938">
    <property type="entry name" value="FAD-bd"/>
</dbReference>
<name>A0A1M7U1J5_9BRAD</name>
<dbReference type="Gene3D" id="3.50.50.60">
    <property type="entry name" value="FAD/NAD(P)-binding domain"/>
    <property type="match status" value="1"/>
</dbReference>
<dbReference type="GO" id="GO:0071949">
    <property type="term" value="F:FAD binding"/>
    <property type="evidence" value="ECO:0007669"/>
    <property type="project" value="InterPro"/>
</dbReference>
<dbReference type="EMBL" id="LT670849">
    <property type="protein sequence ID" value="SHN76869.1"/>
    <property type="molecule type" value="Genomic_DNA"/>
</dbReference>
<comment type="cofactor">
    <cofactor evidence="1">
        <name>FAD</name>
        <dbReference type="ChEBI" id="CHEBI:57692"/>
    </cofactor>
</comment>
<keyword evidence="6" id="KW-1185">Reference proteome</keyword>
<dbReference type="GO" id="GO:0016709">
    <property type="term" value="F:oxidoreductase activity, acting on paired donors, with incorporation or reduction of molecular oxygen, NAD(P)H as one donor, and incorporation of one atom of oxygen"/>
    <property type="evidence" value="ECO:0007669"/>
    <property type="project" value="UniProtKB-ARBA"/>
</dbReference>
<keyword evidence="3" id="KW-0274">FAD</keyword>
<dbReference type="Gene3D" id="3.30.70.2450">
    <property type="match status" value="1"/>
</dbReference>
<evidence type="ECO:0000256" key="1">
    <source>
        <dbReference type="ARBA" id="ARBA00001974"/>
    </source>
</evidence>
<proteinExistence type="predicted"/>
<dbReference type="InterPro" id="IPR050641">
    <property type="entry name" value="RIFMO-like"/>
</dbReference>
<accession>A0A1M7U1J5</accession>
<sequence length="402" mass="44288">MSHTVYPVIVAGAGPVGMVAAADLVRQNIPVLVLEKNERLSSESRASTFHPPTLDMLDKLGFAETLISQGLKAPTVQYCSSQDGILGTFDFNAIADLVKHPFRLQAEQFKLTRIILDRLSGNPLFSIWFGAEVRSVEQSGDSINVAVTNNGRDEAYGCEWLIGADGANSMVRRSQDMEFEGFTWPERFLVMTTPVDFTKIRPGVSSVSYMADPERWHFLLQILGAWRVMMPVAAEVSDAEALSEDYVTASIRRVVPKDIPCPILHTTLYRVHQRVAANFRKGRSFLAGDAAHINNPLGGMGMNGGIHDALNLTSKLGAVISRAADETVLSDYDVQRRIVTMQAIQGDTIRNKKNLEAKDEADRARFRDEIRAAAADPVKGRQLLRRIAMLDSLDRAAALHAP</sequence>
<evidence type="ECO:0000256" key="3">
    <source>
        <dbReference type="ARBA" id="ARBA00022827"/>
    </source>
</evidence>
<protein>
    <submittedName>
        <fullName evidence="5">3-(3-hydroxy-phenyl)propionate hydroxylase</fullName>
    </submittedName>
</protein>
<dbReference type="OrthoDB" id="9791689at2"/>
<evidence type="ECO:0000313" key="5">
    <source>
        <dbReference type="EMBL" id="SHN76869.1"/>
    </source>
</evidence>
<feature type="domain" description="FAD-binding" evidence="4">
    <location>
        <begin position="7"/>
        <end position="345"/>
    </location>
</feature>
<dbReference type="SUPFAM" id="SSF51905">
    <property type="entry name" value="FAD/NAD(P)-binding domain"/>
    <property type="match status" value="1"/>
</dbReference>
<dbReference type="AlphaFoldDB" id="A0A1M7U1J5"/>
<keyword evidence="2" id="KW-0285">Flavoprotein</keyword>
<evidence type="ECO:0000313" key="6">
    <source>
        <dbReference type="Proteomes" id="UP000184096"/>
    </source>
</evidence>
<reference evidence="6" key="1">
    <citation type="submission" date="2016-11" db="EMBL/GenBank/DDBJ databases">
        <authorList>
            <person name="Varghese N."/>
            <person name="Submissions S."/>
        </authorList>
    </citation>
    <scope>NUCLEOTIDE SEQUENCE [LARGE SCALE GENOMIC DNA]</scope>
    <source>
        <strain evidence="6">GAS401</strain>
    </source>
</reference>
<dbReference type="PANTHER" id="PTHR43004:SF19">
    <property type="entry name" value="BINDING MONOOXYGENASE, PUTATIVE (JCVI)-RELATED"/>
    <property type="match status" value="1"/>
</dbReference>
<dbReference type="Proteomes" id="UP000184096">
    <property type="component" value="Chromosome I"/>
</dbReference>
<evidence type="ECO:0000256" key="2">
    <source>
        <dbReference type="ARBA" id="ARBA00022630"/>
    </source>
</evidence>
<gene>
    <name evidence="5" type="ORF">SAMN05444170_3326</name>
</gene>
<dbReference type="PRINTS" id="PR00420">
    <property type="entry name" value="RNGMNOXGNASE"/>
</dbReference>
<dbReference type="RefSeq" id="WP_072819178.1">
    <property type="nucleotide sequence ID" value="NZ_LT670849.1"/>
</dbReference>